<dbReference type="NCBIfam" id="TIGR01456">
    <property type="entry name" value="CECR5"/>
    <property type="match status" value="1"/>
</dbReference>
<accession>A0A5N6KX86</accession>
<gene>
    <name evidence="1" type="ORF">FH972_023990</name>
</gene>
<evidence type="ECO:0008006" key="3">
    <source>
        <dbReference type="Google" id="ProtNLM"/>
    </source>
</evidence>
<dbReference type="EMBL" id="VIBQ01000016">
    <property type="protein sequence ID" value="KAB8356407.1"/>
    <property type="molecule type" value="Genomic_DNA"/>
</dbReference>
<dbReference type="InterPro" id="IPR023214">
    <property type="entry name" value="HAD_sf"/>
</dbReference>
<dbReference type="InterPro" id="IPR036412">
    <property type="entry name" value="HAD-like_sf"/>
</dbReference>
<keyword evidence="2" id="KW-1185">Reference proteome</keyword>
<dbReference type="InterPro" id="IPR006357">
    <property type="entry name" value="HAD-SF_hydro_IIA"/>
</dbReference>
<reference evidence="1 2" key="1">
    <citation type="submission" date="2019-06" db="EMBL/GenBank/DDBJ databases">
        <title>A chromosomal-level reference genome of Carpinus fangiana (Coryloideae, Betulaceae).</title>
        <authorList>
            <person name="Yang X."/>
            <person name="Wang Z."/>
            <person name="Zhang L."/>
            <person name="Hao G."/>
            <person name="Liu J."/>
            <person name="Yang Y."/>
        </authorList>
    </citation>
    <scope>NUCLEOTIDE SEQUENCE [LARGE SCALE GENOMIC DNA]</scope>
    <source>
        <strain evidence="1">Cfa_2016G</strain>
        <tissue evidence="1">Leaf</tissue>
    </source>
</reference>
<dbReference type="Proteomes" id="UP000327013">
    <property type="component" value="Unassembled WGS sequence"/>
</dbReference>
<dbReference type="InterPro" id="IPR006353">
    <property type="entry name" value="HAD-SF_hydro_IIA_CECR5"/>
</dbReference>
<dbReference type="NCBIfam" id="TIGR01460">
    <property type="entry name" value="HAD-SF-IIA"/>
    <property type="match status" value="1"/>
</dbReference>
<dbReference type="InterPro" id="IPR050324">
    <property type="entry name" value="CDP-alcohol_PTase-I"/>
</dbReference>
<evidence type="ECO:0000313" key="1">
    <source>
        <dbReference type="EMBL" id="KAB8356407.1"/>
    </source>
</evidence>
<proteinExistence type="predicted"/>
<dbReference type="GO" id="GO:0046474">
    <property type="term" value="P:glycerophospholipid biosynthetic process"/>
    <property type="evidence" value="ECO:0007669"/>
    <property type="project" value="TreeGrafter"/>
</dbReference>
<organism evidence="1 2">
    <name type="scientific">Carpinus fangiana</name>
    <dbReference type="NCBI Taxonomy" id="176857"/>
    <lineage>
        <taxon>Eukaryota</taxon>
        <taxon>Viridiplantae</taxon>
        <taxon>Streptophyta</taxon>
        <taxon>Embryophyta</taxon>
        <taxon>Tracheophyta</taxon>
        <taxon>Spermatophyta</taxon>
        <taxon>Magnoliopsida</taxon>
        <taxon>eudicotyledons</taxon>
        <taxon>Gunneridae</taxon>
        <taxon>Pentapetalae</taxon>
        <taxon>rosids</taxon>
        <taxon>fabids</taxon>
        <taxon>Fagales</taxon>
        <taxon>Betulaceae</taxon>
        <taxon>Carpinus</taxon>
    </lineage>
</organism>
<dbReference type="PANTHER" id="PTHR14269">
    <property type="entry name" value="CDP-DIACYLGLYCEROL--GLYCEROL-3-PHOSPHATE 3-PHOSPHATIDYLTRANSFERASE-RELATED"/>
    <property type="match status" value="1"/>
</dbReference>
<name>A0A5N6KX86_9ROSI</name>
<dbReference type="Pfam" id="PF13242">
    <property type="entry name" value="Hydrolase_like"/>
    <property type="match status" value="1"/>
</dbReference>
<dbReference type="OrthoDB" id="509472at2759"/>
<dbReference type="Gene3D" id="3.40.50.1000">
    <property type="entry name" value="HAD superfamily/HAD-like"/>
    <property type="match status" value="2"/>
</dbReference>
<sequence>MSALAPLHNAAFNSMELLPRCCRHAAPRRLTRIPLTSRPISRFSPRVAYRNLQTSSTSHSRIPDFAFAFDIDGVLIRGAQRLPHAAQALTYLQRHSIPFILLTNGGGYDEEIRAEKLTEEIGVPLDPSMIVQSHTPFADMDEYKDGCTLVVGGEHDNCRLVAQNYGFTNVVTPSDIFRNHPELWPFSRPLAAYHHRTAHDTSHRIDVGNPATLKVDSIFVYNDPRDWGLDISLIVDCLLSQGGRVGTLSSKNGDAALPNRGYQQDGQPPLFFSNPDLWFAAEFATPRLGQGGFREALEGVWAAVTSEGTGLPPVKLQRTVIGKPHRETYLFAERKLNRYREATFGGHGRELPKLKNVYMVGDNPASDIMGAMNYKSPFGTTWSSALVRTGVYAGGEPAAAPSTTVDHVGDAVRWAVKDSGWANDID</sequence>
<comment type="caution">
    <text evidence="1">The sequence shown here is derived from an EMBL/GenBank/DDBJ whole genome shotgun (WGS) entry which is preliminary data.</text>
</comment>
<dbReference type="Pfam" id="PF13344">
    <property type="entry name" value="Hydrolase_6"/>
    <property type="match status" value="1"/>
</dbReference>
<dbReference type="GO" id="GO:0005739">
    <property type="term" value="C:mitochondrion"/>
    <property type="evidence" value="ECO:0007669"/>
    <property type="project" value="TreeGrafter"/>
</dbReference>
<dbReference type="PANTHER" id="PTHR14269:SF57">
    <property type="entry name" value="SUPERFAMILY HYDROLASE, PUTATIVE (AFU_ORTHOLOGUE AFUA_2G02580)-RELATED"/>
    <property type="match status" value="1"/>
</dbReference>
<dbReference type="SUPFAM" id="SSF56784">
    <property type="entry name" value="HAD-like"/>
    <property type="match status" value="1"/>
</dbReference>
<dbReference type="AlphaFoldDB" id="A0A5N6KX86"/>
<protein>
    <recommendedName>
        <fullName evidence="3">TIGR01456 family HAD hydrolase</fullName>
    </recommendedName>
</protein>
<evidence type="ECO:0000313" key="2">
    <source>
        <dbReference type="Proteomes" id="UP000327013"/>
    </source>
</evidence>